<reference evidence="2" key="1">
    <citation type="submission" date="2020-10" db="EMBL/GenBank/DDBJ databases">
        <authorList>
            <person name="Kikuchi T."/>
        </authorList>
    </citation>
    <scope>NUCLEOTIDE SEQUENCE</scope>
    <source>
        <strain evidence="2">NKZ352</strain>
    </source>
</reference>
<dbReference type="OrthoDB" id="29061at2759"/>
<dbReference type="Proteomes" id="UP000835052">
    <property type="component" value="Unassembled WGS sequence"/>
</dbReference>
<feature type="compositionally biased region" description="Basic and acidic residues" evidence="1">
    <location>
        <begin position="66"/>
        <end position="76"/>
    </location>
</feature>
<comment type="caution">
    <text evidence="2">The sequence shown here is derived from an EMBL/GenBank/DDBJ whole genome shotgun (WGS) entry which is preliminary data.</text>
</comment>
<dbReference type="AlphaFoldDB" id="A0A8S1HEM8"/>
<gene>
    <name evidence="2" type="ORF">CAUJ_LOCUS11105</name>
</gene>
<evidence type="ECO:0000313" key="3">
    <source>
        <dbReference type="Proteomes" id="UP000835052"/>
    </source>
</evidence>
<evidence type="ECO:0000256" key="1">
    <source>
        <dbReference type="SAM" id="MobiDB-lite"/>
    </source>
</evidence>
<dbReference type="EMBL" id="CAJGYM010000052">
    <property type="protein sequence ID" value="CAD6195186.1"/>
    <property type="molecule type" value="Genomic_DNA"/>
</dbReference>
<proteinExistence type="predicted"/>
<feature type="compositionally biased region" description="Basic and acidic residues" evidence="1">
    <location>
        <begin position="47"/>
        <end position="59"/>
    </location>
</feature>
<accession>A0A8S1HEM8</accession>
<organism evidence="2 3">
    <name type="scientific">Caenorhabditis auriculariae</name>
    <dbReference type="NCBI Taxonomy" id="2777116"/>
    <lineage>
        <taxon>Eukaryota</taxon>
        <taxon>Metazoa</taxon>
        <taxon>Ecdysozoa</taxon>
        <taxon>Nematoda</taxon>
        <taxon>Chromadorea</taxon>
        <taxon>Rhabditida</taxon>
        <taxon>Rhabditina</taxon>
        <taxon>Rhabditomorpha</taxon>
        <taxon>Rhabditoidea</taxon>
        <taxon>Rhabditidae</taxon>
        <taxon>Peloderinae</taxon>
        <taxon>Caenorhabditis</taxon>
    </lineage>
</organism>
<feature type="compositionally biased region" description="Low complexity" evidence="1">
    <location>
        <begin position="34"/>
        <end position="46"/>
    </location>
</feature>
<feature type="region of interest" description="Disordered" evidence="1">
    <location>
        <begin position="1"/>
        <end position="129"/>
    </location>
</feature>
<protein>
    <submittedName>
        <fullName evidence="2">Uncharacterized protein</fullName>
    </submittedName>
</protein>
<keyword evidence="3" id="KW-1185">Reference proteome</keyword>
<sequence>MSRDVSLSPKSETTRLLEDPLPSLSVVDEEHPMSLLSFSTPLTSSEEMLKEKKDEEQKDRKKRHKSFDEPRKRKDTATSITNFFHRFTRSDKEDKDKDKKKDGIEEETEEEIGRPDKLASPDSSEEMWFGAAGDGSMLGYEGEEELYEWEPDTMTEKLVVEPVPQQEAASGSSQFEEQTLLQLLEDFRNGEMHFLTEPQLEAMRTVKRQHEDVTNTHLKIAQLQGDDSEEKEENLERMFDELSEKITNMHAVFDNGLALKLLTNFFLNRMAANEPPATEFGDLESLCKAINGLSSGDSNALSTGKKAADITRKNREVFEKKSCDIEAFLLNCNHVVGSTAMIAAIKSLFDTSVAKNYEAGADRAVELLKYYLDGGQLVAEHLRLVPDIFLPLVRSVGFYCLEKKKKVRFKEFI</sequence>
<name>A0A8S1HEM8_9PELO</name>
<dbReference type="Pfam" id="PF13270">
    <property type="entry name" value="CCDC28"/>
    <property type="match status" value="1"/>
</dbReference>
<evidence type="ECO:0000313" key="2">
    <source>
        <dbReference type="EMBL" id="CAD6195186.1"/>
    </source>
</evidence>
<feature type="compositionally biased region" description="Basic and acidic residues" evidence="1">
    <location>
        <begin position="88"/>
        <end position="103"/>
    </location>
</feature>
<dbReference type="InterPro" id="IPR025271">
    <property type="entry name" value="CCDC28"/>
</dbReference>